<organism evidence="2 3">
    <name type="scientific">Chrysochromulina tobinii</name>
    <dbReference type="NCBI Taxonomy" id="1460289"/>
    <lineage>
        <taxon>Eukaryota</taxon>
        <taxon>Haptista</taxon>
        <taxon>Haptophyta</taxon>
        <taxon>Prymnesiophyceae</taxon>
        <taxon>Prymnesiales</taxon>
        <taxon>Chrysochromulinaceae</taxon>
        <taxon>Chrysochromulina</taxon>
    </lineage>
</organism>
<feature type="compositionally biased region" description="Low complexity" evidence="1">
    <location>
        <begin position="120"/>
        <end position="137"/>
    </location>
</feature>
<protein>
    <submittedName>
        <fullName evidence="2">Uncharacterized protein</fullName>
    </submittedName>
</protein>
<accession>A0A0M0K2V9</accession>
<sequence length="530" mass="55787">DPDGWYTFYFEERSEPLFLRVGVAYAAPDGQDAERHAERAVERHAERAEERRAERTEERRAERTEERRAERTEDARDDAPLSTALRPLVSAFEKVRRLAMAASTAEDAVDELREGGAVATPGVSPTSSSPSGLRPTTAAAPPSSSRLQVMAYRPTTAGGPALATALLSSRSSGEIASSRSSGEIAVEALAARLGELVAAASLRALGQHYALVPSTIAMVRSQLELLPPASVIEMVISLEVGTPEALPLLRMEMGQLRIVRAGLQLELVGDTLVACRGALVRSTSALVRSASEPTDIHIISPLQTPITALQTPITALQTPTAALATPTTAKDALVARRETADGGARGGGAHDGASRRLEVHVVVGGMLPEPCREVLEKLEREAHAAAARSTKRSLLSRLHETRVLDVRLLPGGEQELPLLVTHPLELHERLQTDKSAALAAACDALQPFAVDPGGGHPNVFVYRTAAAAAGSSQRHIFVLRLSLDEIPIEGSGIASSASFVALEGSAVLGTVLDGVVACGVSASGFPPSLG</sequence>
<feature type="region of interest" description="Disordered" evidence="1">
    <location>
        <begin position="116"/>
        <end position="145"/>
    </location>
</feature>
<comment type="caution">
    <text evidence="2">The sequence shown here is derived from an EMBL/GenBank/DDBJ whole genome shotgun (WGS) entry which is preliminary data.</text>
</comment>
<dbReference type="EMBL" id="JWZX01001576">
    <property type="protein sequence ID" value="KOO33206.1"/>
    <property type="molecule type" value="Genomic_DNA"/>
</dbReference>
<gene>
    <name evidence="2" type="ORF">Ctob_004289</name>
</gene>
<reference evidence="3" key="1">
    <citation type="journal article" date="2015" name="PLoS Genet.">
        <title>Genome Sequence and Transcriptome Analyses of Chrysochromulina tobin: Metabolic Tools for Enhanced Algal Fitness in the Prominent Order Prymnesiales (Haptophyceae).</title>
        <authorList>
            <person name="Hovde B.T."/>
            <person name="Deodato C.R."/>
            <person name="Hunsperger H.M."/>
            <person name="Ryken S.A."/>
            <person name="Yost W."/>
            <person name="Jha R.K."/>
            <person name="Patterson J."/>
            <person name="Monnat R.J. Jr."/>
            <person name="Barlow S.B."/>
            <person name="Starkenburg S.R."/>
            <person name="Cattolico R.A."/>
        </authorList>
    </citation>
    <scope>NUCLEOTIDE SEQUENCE</scope>
    <source>
        <strain evidence="3">CCMP291</strain>
    </source>
</reference>
<dbReference type="Proteomes" id="UP000037460">
    <property type="component" value="Unassembled WGS sequence"/>
</dbReference>
<feature type="region of interest" description="Disordered" evidence="1">
    <location>
        <begin position="28"/>
        <end position="82"/>
    </location>
</feature>
<keyword evidence="3" id="KW-1185">Reference proteome</keyword>
<proteinExistence type="predicted"/>
<evidence type="ECO:0000256" key="1">
    <source>
        <dbReference type="SAM" id="MobiDB-lite"/>
    </source>
</evidence>
<feature type="non-terminal residue" evidence="2">
    <location>
        <position position="1"/>
    </location>
</feature>
<evidence type="ECO:0000313" key="3">
    <source>
        <dbReference type="Proteomes" id="UP000037460"/>
    </source>
</evidence>
<dbReference type="AlphaFoldDB" id="A0A0M0K2V9"/>
<feature type="compositionally biased region" description="Basic and acidic residues" evidence="1">
    <location>
        <begin position="32"/>
        <end position="79"/>
    </location>
</feature>
<name>A0A0M0K2V9_9EUKA</name>
<evidence type="ECO:0000313" key="2">
    <source>
        <dbReference type="EMBL" id="KOO33206.1"/>
    </source>
</evidence>